<dbReference type="InterPro" id="IPR004254">
    <property type="entry name" value="AdipoR/HlyIII-related"/>
</dbReference>
<feature type="region of interest" description="Disordered" evidence="6">
    <location>
        <begin position="1"/>
        <end position="29"/>
    </location>
</feature>
<feature type="transmembrane region" description="Helical" evidence="7">
    <location>
        <begin position="326"/>
        <end position="346"/>
    </location>
</feature>
<dbReference type="GO" id="GO:0046872">
    <property type="term" value="F:metal ion binding"/>
    <property type="evidence" value="ECO:0007669"/>
    <property type="project" value="UniProtKB-KW"/>
</dbReference>
<keyword evidence="5" id="KW-0479">Metal-binding</keyword>
<dbReference type="GO" id="GO:0016020">
    <property type="term" value="C:membrane"/>
    <property type="evidence" value="ECO:0007669"/>
    <property type="project" value="UniProtKB-SubCell"/>
</dbReference>
<dbReference type="GO" id="GO:0009744">
    <property type="term" value="P:response to sucrose"/>
    <property type="evidence" value="ECO:0007669"/>
    <property type="project" value="UniProtKB-ARBA"/>
</dbReference>
<dbReference type="GO" id="GO:0038023">
    <property type="term" value="F:signaling receptor activity"/>
    <property type="evidence" value="ECO:0007669"/>
    <property type="project" value="TreeGrafter"/>
</dbReference>
<evidence type="ECO:0000256" key="3">
    <source>
        <dbReference type="ARBA" id="ARBA00022989"/>
    </source>
</evidence>
<name>A0AB40AU82_DIOCR</name>
<evidence type="ECO:0000256" key="2">
    <source>
        <dbReference type="ARBA" id="ARBA00022692"/>
    </source>
</evidence>
<dbReference type="Proteomes" id="UP001515500">
    <property type="component" value="Unplaced"/>
</dbReference>
<dbReference type="AlphaFoldDB" id="A0AB40AU82"/>
<feature type="transmembrane region" description="Helical" evidence="7">
    <location>
        <begin position="222"/>
        <end position="242"/>
    </location>
</feature>
<dbReference type="PANTHER" id="PTHR20855:SF115">
    <property type="entry name" value="HEPTAHELICAL TRANSMEMBRANE PROTEIN 1"/>
    <property type="match status" value="1"/>
</dbReference>
<organism evidence="8 9">
    <name type="scientific">Dioscorea cayennensis subsp. rotundata</name>
    <name type="common">White Guinea yam</name>
    <name type="synonym">Dioscorea rotundata</name>
    <dbReference type="NCBI Taxonomy" id="55577"/>
    <lineage>
        <taxon>Eukaryota</taxon>
        <taxon>Viridiplantae</taxon>
        <taxon>Streptophyta</taxon>
        <taxon>Embryophyta</taxon>
        <taxon>Tracheophyta</taxon>
        <taxon>Spermatophyta</taxon>
        <taxon>Magnoliopsida</taxon>
        <taxon>Liliopsida</taxon>
        <taxon>Dioscoreales</taxon>
        <taxon>Dioscoreaceae</taxon>
        <taxon>Dioscorea</taxon>
    </lineage>
</organism>
<dbReference type="GeneID" id="120253569"/>
<keyword evidence="3 7" id="KW-1133">Transmembrane helix</keyword>
<evidence type="ECO:0000256" key="5">
    <source>
        <dbReference type="PIRSR" id="PIRSR604254-1"/>
    </source>
</evidence>
<proteinExistence type="predicted"/>
<keyword evidence="8" id="KW-1185">Reference proteome</keyword>
<keyword evidence="5" id="KW-0862">Zinc</keyword>
<feature type="binding site" evidence="5">
    <location>
        <position position="179"/>
    </location>
    <ligand>
        <name>Zn(2+)</name>
        <dbReference type="ChEBI" id="CHEBI:29105"/>
    </ligand>
</feature>
<feature type="transmembrane region" description="Helical" evidence="7">
    <location>
        <begin position="195"/>
        <end position="216"/>
    </location>
</feature>
<feature type="transmembrane region" description="Helical" evidence="7">
    <location>
        <begin position="287"/>
        <end position="305"/>
    </location>
</feature>
<evidence type="ECO:0000256" key="7">
    <source>
        <dbReference type="SAM" id="Phobius"/>
    </source>
</evidence>
<keyword evidence="2 7" id="KW-0812">Transmembrane</keyword>
<evidence type="ECO:0000256" key="6">
    <source>
        <dbReference type="SAM" id="MobiDB-lite"/>
    </source>
</evidence>
<evidence type="ECO:0000313" key="9">
    <source>
        <dbReference type="RefSeq" id="XP_039117826.1"/>
    </source>
</evidence>
<accession>A0AB40AU82</accession>
<evidence type="ECO:0000256" key="4">
    <source>
        <dbReference type="ARBA" id="ARBA00023136"/>
    </source>
</evidence>
<dbReference type="PANTHER" id="PTHR20855">
    <property type="entry name" value="ADIPOR/PROGESTIN RECEPTOR-RELATED"/>
    <property type="match status" value="1"/>
</dbReference>
<keyword evidence="4 7" id="KW-0472">Membrane</keyword>
<evidence type="ECO:0000313" key="8">
    <source>
        <dbReference type="Proteomes" id="UP001515500"/>
    </source>
</evidence>
<protein>
    <submittedName>
        <fullName evidence="9">Heptahelical transmembrane protein ADIPOR1-like</fullName>
    </submittedName>
</protein>
<feature type="binding site" evidence="5">
    <location>
        <position position="328"/>
    </location>
    <ligand>
        <name>Zn(2+)</name>
        <dbReference type="ChEBI" id="CHEBI:29105"/>
    </ligand>
</feature>
<reference evidence="9" key="1">
    <citation type="submission" date="2025-08" db="UniProtKB">
        <authorList>
            <consortium name="RefSeq"/>
        </authorList>
    </citation>
    <scope>IDENTIFICATION</scope>
</reference>
<evidence type="ECO:0000256" key="1">
    <source>
        <dbReference type="ARBA" id="ARBA00004141"/>
    </source>
</evidence>
<feature type="binding site" evidence="5">
    <location>
        <position position="324"/>
    </location>
    <ligand>
        <name>Zn(2+)</name>
        <dbReference type="ChEBI" id="CHEBI:29105"/>
    </ligand>
</feature>
<gene>
    <name evidence="9" type="primary">LOC120253569</name>
</gene>
<feature type="compositionally biased region" description="Basic residues" evidence="6">
    <location>
        <begin position="1"/>
        <end position="20"/>
    </location>
</feature>
<dbReference type="Pfam" id="PF03006">
    <property type="entry name" value="HlyIII"/>
    <property type="match status" value="1"/>
</dbReference>
<feature type="transmembrane region" description="Helical" evidence="7">
    <location>
        <begin position="161"/>
        <end position="183"/>
    </location>
</feature>
<dbReference type="GO" id="GO:0009725">
    <property type="term" value="P:response to hormone"/>
    <property type="evidence" value="ECO:0007669"/>
    <property type="project" value="UniProtKB-ARBA"/>
</dbReference>
<feature type="transmembrane region" description="Helical" evidence="7">
    <location>
        <begin position="254"/>
        <end position="275"/>
    </location>
</feature>
<dbReference type="RefSeq" id="XP_039117826.1">
    <property type="nucleotide sequence ID" value="XM_039261892.1"/>
</dbReference>
<sequence length="359" mass="41532">MKNTSKKKNKEHKNKKKKKSNNNNNNNNNMKHEKIYKLLRFEELPEYMKENEFILDHYRAEWPIKQAVGSIFSWHNETVNVWTHLLGFFLFLALTLVHLRDVPQVANLLDHFSWYIPSNAVENSSYNQGKLFYVTSSLVQQNPMHTTTTTATTTKTQRWPFFIFLTGSMFCLLSSSACHLFSCHSRRLNLFLIRFDYAGIAVMIVTSFFPPIYYIFQCDTHWQLLYLSSISLLGLLTVANLFSPHLSTPKFRSYRASLFAAMAFSGIIPAIHAAVVNWNEPKRNITLAYELAMALFYVVGTLFYVSRVPERWKPGLFDVVGQSHQIFHVFVIAGALAHYAAALVFLEYRDAVGCFHDQR</sequence>
<comment type="subcellular location">
    <subcellularLocation>
        <location evidence="1">Membrane</location>
        <topology evidence="1">Multi-pass membrane protein</topology>
    </subcellularLocation>
</comment>